<keyword evidence="2" id="KW-1185">Reference proteome</keyword>
<dbReference type="RefSeq" id="WP_378135751.1">
    <property type="nucleotide sequence ID" value="NZ_JBHSMI010000028.1"/>
</dbReference>
<dbReference type="EMBL" id="JBHSMI010000028">
    <property type="protein sequence ID" value="MFC5404977.1"/>
    <property type="molecule type" value="Genomic_DNA"/>
</dbReference>
<comment type="caution">
    <text evidence="1">The sequence shown here is derived from an EMBL/GenBank/DDBJ whole genome shotgun (WGS) entry which is preliminary data.</text>
</comment>
<protein>
    <submittedName>
        <fullName evidence="1">Uncharacterized protein</fullName>
    </submittedName>
</protein>
<name>A0ABW0I123_9BACL</name>
<dbReference type="Proteomes" id="UP001596113">
    <property type="component" value="Unassembled WGS sequence"/>
</dbReference>
<accession>A0ABW0I123</accession>
<sequence>YYAGRINSAESSHLGRELLRGTHYFDRQQPLGAGVTARNTLIRSSAATWGGSYYAGRINSAESSHLGRELLRGTHYFDRQQPLGAEVTSRNTLIRSSATIWGGSYFAEHINSAVSSHLGRERAGQVRLRFGGILNQSRSIHLC</sequence>
<organism evidence="1 2">
    <name type="scientific">Cohnella soli</name>
    <dbReference type="NCBI Taxonomy" id="425005"/>
    <lineage>
        <taxon>Bacteria</taxon>
        <taxon>Bacillati</taxon>
        <taxon>Bacillota</taxon>
        <taxon>Bacilli</taxon>
        <taxon>Bacillales</taxon>
        <taxon>Paenibacillaceae</taxon>
        <taxon>Cohnella</taxon>
    </lineage>
</organism>
<evidence type="ECO:0000313" key="2">
    <source>
        <dbReference type="Proteomes" id="UP001596113"/>
    </source>
</evidence>
<gene>
    <name evidence="1" type="ORF">ACFPOF_19725</name>
</gene>
<proteinExistence type="predicted"/>
<reference evidence="2" key="1">
    <citation type="journal article" date="2019" name="Int. J. Syst. Evol. Microbiol.">
        <title>The Global Catalogue of Microorganisms (GCM) 10K type strain sequencing project: providing services to taxonomists for standard genome sequencing and annotation.</title>
        <authorList>
            <consortium name="The Broad Institute Genomics Platform"/>
            <consortium name="The Broad Institute Genome Sequencing Center for Infectious Disease"/>
            <person name="Wu L."/>
            <person name="Ma J."/>
        </authorList>
    </citation>
    <scope>NUCLEOTIDE SEQUENCE [LARGE SCALE GENOMIC DNA]</scope>
    <source>
        <strain evidence="2">CGMCC 1.18575</strain>
    </source>
</reference>
<feature type="non-terminal residue" evidence="1">
    <location>
        <position position="1"/>
    </location>
</feature>
<evidence type="ECO:0000313" key="1">
    <source>
        <dbReference type="EMBL" id="MFC5404977.1"/>
    </source>
</evidence>